<dbReference type="SFLD" id="SFLDS00003">
    <property type="entry name" value="Haloacid_Dehalogenase"/>
    <property type="match status" value="1"/>
</dbReference>
<dbReference type="InterPro" id="IPR023198">
    <property type="entry name" value="PGP-like_dom2"/>
</dbReference>
<sequence>MRLVLFDCDGTLVDSQVMIVSSMTRAFESAGLAAPPREEILSIVGLSLPIAIARLAGHRPGASVETLVEAYKASFADLRNSTLHREPLYPGARETVEALAGRPDTLLGIVTGKSRRGVDAILAHTGLGDAFAVVRTADDAPSKPHPGMVLDAIAAVGADARRTVVIGDTTYDVEMALAAGTRAVGVTWGYHHRADLAAAGADRIVERFDEVAIAVDDLIGPGET</sequence>
<comment type="caution">
    <text evidence="1">The sequence shown here is derived from an EMBL/GenBank/DDBJ whole genome shotgun (WGS) entry which is preliminary data.</text>
</comment>
<dbReference type="SFLD" id="SFLDG01135">
    <property type="entry name" value="C1.5.6:_HAD__Beta-PGM__Phospha"/>
    <property type="match status" value="1"/>
</dbReference>
<dbReference type="OrthoDB" id="9782449at2"/>
<dbReference type="Gene3D" id="1.10.150.240">
    <property type="entry name" value="Putative phosphatase, domain 2"/>
    <property type="match status" value="1"/>
</dbReference>
<evidence type="ECO:0000313" key="1">
    <source>
        <dbReference type="EMBL" id="TDP83389.1"/>
    </source>
</evidence>
<dbReference type="SUPFAM" id="SSF56784">
    <property type="entry name" value="HAD-like"/>
    <property type="match status" value="1"/>
</dbReference>
<protein>
    <submittedName>
        <fullName evidence="1">Phosphoglycolate phosphatase</fullName>
    </submittedName>
</protein>
<dbReference type="GO" id="GO:0006281">
    <property type="term" value="P:DNA repair"/>
    <property type="evidence" value="ECO:0007669"/>
    <property type="project" value="TreeGrafter"/>
</dbReference>
<dbReference type="EMBL" id="SNXY01000009">
    <property type="protein sequence ID" value="TDP83389.1"/>
    <property type="molecule type" value="Genomic_DNA"/>
</dbReference>
<dbReference type="GO" id="GO:0005829">
    <property type="term" value="C:cytosol"/>
    <property type="evidence" value="ECO:0007669"/>
    <property type="project" value="TreeGrafter"/>
</dbReference>
<dbReference type="InterPro" id="IPR050155">
    <property type="entry name" value="HAD-like_hydrolase_sf"/>
</dbReference>
<dbReference type="AlphaFoldDB" id="A0A4R6RBF9"/>
<proteinExistence type="predicted"/>
<dbReference type="InterPro" id="IPR041492">
    <property type="entry name" value="HAD_2"/>
</dbReference>
<dbReference type="SFLD" id="SFLDG01129">
    <property type="entry name" value="C1.5:_HAD__Beta-PGM__Phosphata"/>
    <property type="match status" value="1"/>
</dbReference>
<dbReference type="RefSeq" id="WP_126538302.1">
    <property type="nucleotide sequence ID" value="NZ_BSPM01000009.1"/>
</dbReference>
<accession>A0A4R6RBF9</accession>
<keyword evidence="2" id="KW-1185">Reference proteome</keyword>
<evidence type="ECO:0000313" key="2">
    <source>
        <dbReference type="Proteomes" id="UP000294547"/>
    </source>
</evidence>
<dbReference type="NCBIfam" id="TIGR01549">
    <property type="entry name" value="HAD-SF-IA-v1"/>
    <property type="match status" value="1"/>
</dbReference>
<dbReference type="InterPro" id="IPR006439">
    <property type="entry name" value="HAD-SF_hydro_IA"/>
</dbReference>
<dbReference type="Pfam" id="PF13419">
    <property type="entry name" value="HAD_2"/>
    <property type="match status" value="1"/>
</dbReference>
<dbReference type="GO" id="GO:0008967">
    <property type="term" value="F:phosphoglycolate phosphatase activity"/>
    <property type="evidence" value="ECO:0007669"/>
    <property type="project" value="TreeGrafter"/>
</dbReference>
<gene>
    <name evidence="1" type="ORF">EDD54_3351</name>
</gene>
<dbReference type="PANTHER" id="PTHR43434">
    <property type="entry name" value="PHOSPHOGLYCOLATE PHOSPHATASE"/>
    <property type="match status" value="1"/>
</dbReference>
<dbReference type="InterPro" id="IPR036412">
    <property type="entry name" value="HAD-like_sf"/>
</dbReference>
<dbReference type="NCBIfam" id="TIGR01509">
    <property type="entry name" value="HAD-SF-IA-v3"/>
    <property type="match status" value="1"/>
</dbReference>
<dbReference type="InterPro" id="IPR023214">
    <property type="entry name" value="HAD_sf"/>
</dbReference>
<name>A0A4R6RBF9_9HYPH</name>
<dbReference type="Proteomes" id="UP000294547">
    <property type="component" value="Unassembled WGS sequence"/>
</dbReference>
<organism evidence="1 2">
    <name type="scientific">Oharaeibacter diazotrophicus</name>
    <dbReference type="NCBI Taxonomy" id="1920512"/>
    <lineage>
        <taxon>Bacteria</taxon>
        <taxon>Pseudomonadati</taxon>
        <taxon>Pseudomonadota</taxon>
        <taxon>Alphaproteobacteria</taxon>
        <taxon>Hyphomicrobiales</taxon>
        <taxon>Pleomorphomonadaceae</taxon>
        <taxon>Oharaeibacter</taxon>
    </lineage>
</organism>
<dbReference type="Gene3D" id="3.40.50.1000">
    <property type="entry name" value="HAD superfamily/HAD-like"/>
    <property type="match status" value="1"/>
</dbReference>
<reference evidence="1 2" key="1">
    <citation type="submission" date="2019-03" db="EMBL/GenBank/DDBJ databases">
        <title>Genomic Encyclopedia of Type Strains, Phase IV (KMG-IV): sequencing the most valuable type-strain genomes for metagenomic binning, comparative biology and taxonomic classification.</title>
        <authorList>
            <person name="Goeker M."/>
        </authorList>
    </citation>
    <scope>NUCLEOTIDE SEQUENCE [LARGE SCALE GENOMIC DNA]</scope>
    <source>
        <strain evidence="1 2">DSM 102969</strain>
    </source>
</reference>
<dbReference type="PANTHER" id="PTHR43434:SF24">
    <property type="entry name" value="HYDROLASE-RELATED"/>
    <property type="match status" value="1"/>
</dbReference>